<dbReference type="RefSeq" id="WP_181521723.1">
    <property type="nucleotide sequence ID" value="NZ_JACDUM010000002.1"/>
</dbReference>
<comment type="caution">
    <text evidence="11">The sequence shown here is derived from an EMBL/GenBank/DDBJ whole genome shotgun (WGS) entry which is preliminary data.</text>
</comment>
<dbReference type="GO" id="GO:0043190">
    <property type="term" value="C:ATP-binding cassette (ABC) transporter complex"/>
    <property type="evidence" value="ECO:0007669"/>
    <property type="project" value="InterPro"/>
</dbReference>
<evidence type="ECO:0000256" key="1">
    <source>
        <dbReference type="ARBA" id="ARBA00004651"/>
    </source>
</evidence>
<dbReference type="InterPro" id="IPR035906">
    <property type="entry name" value="MetI-like_sf"/>
</dbReference>
<keyword evidence="8 9" id="KW-0472">Membrane</keyword>
<keyword evidence="4" id="KW-1003">Cell membrane</keyword>
<keyword evidence="3 9" id="KW-0813">Transport</keyword>
<comment type="subcellular location">
    <subcellularLocation>
        <location evidence="1 9">Cell membrane</location>
        <topology evidence="1 9">Multi-pass membrane protein</topology>
    </subcellularLocation>
</comment>
<evidence type="ECO:0000256" key="4">
    <source>
        <dbReference type="ARBA" id="ARBA00022475"/>
    </source>
</evidence>
<dbReference type="SUPFAM" id="SSF161098">
    <property type="entry name" value="MetI-like"/>
    <property type="match status" value="1"/>
</dbReference>
<feature type="domain" description="ABC transmembrane type-1" evidence="10">
    <location>
        <begin position="25"/>
        <end position="213"/>
    </location>
</feature>
<dbReference type="AlphaFoldDB" id="A0A7J9PCC4"/>
<keyword evidence="6" id="KW-0029">Amino-acid transport</keyword>
<dbReference type="InterPro" id="IPR010065">
    <property type="entry name" value="AA_ABC_transptr_permease_3TM"/>
</dbReference>
<keyword evidence="7 9" id="KW-1133">Transmembrane helix</keyword>
<evidence type="ECO:0000256" key="6">
    <source>
        <dbReference type="ARBA" id="ARBA00022970"/>
    </source>
</evidence>
<organism evidence="11 12">
    <name type="scientific">Methanococcus maripaludis</name>
    <name type="common">Methanococcus deltae</name>
    <dbReference type="NCBI Taxonomy" id="39152"/>
    <lineage>
        <taxon>Archaea</taxon>
        <taxon>Methanobacteriati</taxon>
        <taxon>Methanobacteriota</taxon>
        <taxon>Methanomada group</taxon>
        <taxon>Methanococci</taxon>
        <taxon>Methanococcales</taxon>
        <taxon>Methanococcaceae</taxon>
        <taxon>Methanococcus</taxon>
    </lineage>
</organism>
<evidence type="ECO:0000256" key="7">
    <source>
        <dbReference type="ARBA" id="ARBA00022989"/>
    </source>
</evidence>
<dbReference type="FunFam" id="1.10.3720.10:FF:000033">
    <property type="entry name" value="Polar amino acid ABC transporter permease"/>
    <property type="match status" value="1"/>
</dbReference>
<dbReference type="PANTHER" id="PTHR30614:SF20">
    <property type="entry name" value="GLUTAMINE TRANSPORT SYSTEM PERMEASE PROTEIN GLNP"/>
    <property type="match status" value="1"/>
</dbReference>
<evidence type="ECO:0000256" key="3">
    <source>
        <dbReference type="ARBA" id="ARBA00022448"/>
    </source>
</evidence>
<evidence type="ECO:0000256" key="8">
    <source>
        <dbReference type="ARBA" id="ARBA00023136"/>
    </source>
</evidence>
<dbReference type="Proteomes" id="UP000568063">
    <property type="component" value="Unassembled WGS sequence"/>
</dbReference>
<dbReference type="GO" id="GO:0022857">
    <property type="term" value="F:transmembrane transporter activity"/>
    <property type="evidence" value="ECO:0007669"/>
    <property type="project" value="InterPro"/>
</dbReference>
<evidence type="ECO:0000256" key="5">
    <source>
        <dbReference type="ARBA" id="ARBA00022692"/>
    </source>
</evidence>
<evidence type="ECO:0000313" key="11">
    <source>
        <dbReference type="EMBL" id="MBA2860330.1"/>
    </source>
</evidence>
<dbReference type="InterPro" id="IPR043429">
    <property type="entry name" value="ArtM/GltK/GlnP/TcyL/YhdX-like"/>
</dbReference>
<protein>
    <submittedName>
        <fullName evidence="11">Polar amino acid transport system permease protein</fullName>
    </submittedName>
</protein>
<sequence>MVQSILSQFNLELFLKIIPQLIDGSVMTIKITVFSIIIGLFLGTILGMGRISHNVIYRYFSSFYIEFVRGTPLLVQIMIIYFGLPSFGINLGAYAAGILALGLNSGAYVGEIIKAGILSVHVGQMEAARSLGMNYTKAMRYIILPQAFRNVLPAIGNEFILLLKDSSLLSTIAIIELTRVGKQIYSSTYNAWTPLLGVALFYLIMTLPLSKLVQYIENRWKIDRNS</sequence>
<dbReference type="GO" id="GO:0006865">
    <property type="term" value="P:amino acid transport"/>
    <property type="evidence" value="ECO:0007669"/>
    <property type="project" value="UniProtKB-KW"/>
</dbReference>
<gene>
    <name evidence="11" type="ORF">HNP91_001145</name>
</gene>
<dbReference type="CDD" id="cd06261">
    <property type="entry name" value="TM_PBP2"/>
    <property type="match status" value="1"/>
</dbReference>
<evidence type="ECO:0000256" key="2">
    <source>
        <dbReference type="ARBA" id="ARBA00010072"/>
    </source>
</evidence>
<feature type="transmembrane region" description="Helical" evidence="9">
    <location>
        <begin position="189"/>
        <end position="209"/>
    </location>
</feature>
<dbReference type="EMBL" id="JACDUM010000002">
    <property type="protein sequence ID" value="MBA2860330.1"/>
    <property type="molecule type" value="Genomic_DNA"/>
</dbReference>
<evidence type="ECO:0000313" key="12">
    <source>
        <dbReference type="Proteomes" id="UP000568063"/>
    </source>
</evidence>
<dbReference type="PANTHER" id="PTHR30614">
    <property type="entry name" value="MEMBRANE COMPONENT OF AMINO ACID ABC TRANSPORTER"/>
    <property type="match status" value="1"/>
</dbReference>
<proteinExistence type="inferred from homology"/>
<dbReference type="InterPro" id="IPR000515">
    <property type="entry name" value="MetI-like"/>
</dbReference>
<evidence type="ECO:0000256" key="9">
    <source>
        <dbReference type="RuleBase" id="RU363032"/>
    </source>
</evidence>
<dbReference type="NCBIfam" id="TIGR01726">
    <property type="entry name" value="HEQRo_perm_3TM"/>
    <property type="match status" value="1"/>
</dbReference>
<dbReference type="Gene3D" id="1.10.3720.10">
    <property type="entry name" value="MetI-like"/>
    <property type="match status" value="1"/>
</dbReference>
<reference evidence="11 12" key="1">
    <citation type="submission" date="2020-07" db="EMBL/GenBank/DDBJ databases">
        <title>Genomic Encyclopedia of Type Strains, Phase IV (KMG-V): Genome sequencing to study the core and pangenomes of soil and plant-associated prokaryotes.</title>
        <authorList>
            <person name="Whitman W."/>
        </authorList>
    </citation>
    <scope>NUCLEOTIDE SEQUENCE [LARGE SCALE GENOMIC DNA]</scope>
    <source>
        <strain evidence="11 12">C9</strain>
    </source>
</reference>
<feature type="transmembrane region" description="Helical" evidence="9">
    <location>
        <begin position="31"/>
        <end position="51"/>
    </location>
</feature>
<keyword evidence="5 9" id="KW-0812">Transmembrane</keyword>
<name>A0A7J9PCC4_METMI</name>
<evidence type="ECO:0000259" key="10">
    <source>
        <dbReference type="PROSITE" id="PS50928"/>
    </source>
</evidence>
<dbReference type="Pfam" id="PF00528">
    <property type="entry name" value="BPD_transp_1"/>
    <property type="match status" value="1"/>
</dbReference>
<accession>A0A7J9PCC4</accession>
<comment type="similarity">
    <text evidence="2">Belongs to the binding-protein-dependent transport system permease family. HisMQ subfamily.</text>
</comment>
<dbReference type="PROSITE" id="PS50928">
    <property type="entry name" value="ABC_TM1"/>
    <property type="match status" value="1"/>
</dbReference>